<evidence type="ECO:0000313" key="1">
    <source>
        <dbReference type="EMBL" id="RYR15655.1"/>
    </source>
</evidence>
<accession>A0A444ZNF8</accession>
<comment type="caution">
    <text evidence="1">The sequence shown here is derived from an EMBL/GenBank/DDBJ whole genome shotgun (WGS) entry which is preliminary data.</text>
</comment>
<protein>
    <recommendedName>
        <fullName evidence="3">Aminotransferase-like plant mobile domain-containing protein</fullName>
    </recommendedName>
</protein>
<organism evidence="1 2">
    <name type="scientific">Arachis hypogaea</name>
    <name type="common">Peanut</name>
    <dbReference type="NCBI Taxonomy" id="3818"/>
    <lineage>
        <taxon>Eukaryota</taxon>
        <taxon>Viridiplantae</taxon>
        <taxon>Streptophyta</taxon>
        <taxon>Embryophyta</taxon>
        <taxon>Tracheophyta</taxon>
        <taxon>Spermatophyta</taxon>
        <taxon>Magnoliopsida</taxon>
        <taxon>eudicotyledons</taxon>
        <taxon>Gunneridae</taxon>
        <taxon>Pentapetalae</taxon>
        <taxon>rosids</taxon>
        <taxon>fabids</taxon>
        <taxon>Fabales</taxon>
        <taxon>Fabaceae</taxon>
        <taxon>Papilionoideae</taxon>
        <taxon>50 kb inversion clade</taxon>
        <taxon>dalbergioids sensu lato</taxon>
        <taxon>Dalbergieae</taxon>
        <taxon>Pterocarpus clade</taxon>
        <taxon>Arachis</taxon>
    </lineage>
</organism>
<evidence type="ECO:0000313" key="2">
    <source>
        <dbReference type="Proteomes" id="UP000289738"/>
    </source>
</evidence>
<reference evidence="1 2" key="1">
    <citation type="submission" date="2019-01" db="EMBL/GenBank/DDBJ databases">
        <title>Sequencing of cultivated peanut Arachis hypogaea provides insights into genome evolution and oil improvement.</title>
        <authorList>
            <person name="Chen X."/>
        </authorList>
    </citation>
    <scope>NUCLEOTIDE SEQUENCE [LARGE SCALE GENOMIC DNA]</scope>
    <source>
        <strain evidence="2">cv. Fuhuasheng</strain>
        <tissue evidence="1">Leaves</tissue>
    </source>
</reference>
<keyword evidence="2" id="KW-1185">Reference proteome</keyword>
<dbReference type="Proteomes" id="UP000289738">
    <property type="component" value="Chromosome B04"/>
</dbReference>
<sequence length="59" mass="6534">MTITLQDVAYQLGLRIDGDPMSGCIGGWEQHHQGHTNKELCEQLLGVVLGLDNRQSKTK</sequence>
<gene>
    <name evidence="1" type="ORF">Ahy_B04g072552</name>
</gene>
<dbReference type="AlphaFoldDB" id="A0A444ZNF8"/>
<evidence type="ECO:0008006" key="3">
    <source>
        <dbReference type="Google" id="ProtNLM"/>
    </source>
</evidence>
<name>A0A444ZNF8_ARAHY</name>
<dbReference type="EMBL" id="SDMP01000014">
    <property type="protein sequence ID" value="RYR15655.1"/>
    <property type="molecule type" value="Genomic_DNA"/>
</dbReference>
<proteinExistence type="predicted"/>